<gene>
    <name evidence="1" type="ORF">BABINDRAFT_18440</name>
</gene>
<dbReference type="InterPro" id="IPR052061">
    <property type="entry name" value="PTE-AB_protein"/>
</dbReference>
<dbReference type="PANTHER" id="PTHR47260:SF1">
    <property type="entry name" value="UPF0644 PROTEIN PB2B4.06"/>
    <property type="match status" value="1"/>
</dbReference>
<reference evidence="2" key="1">
    <citation type="submission" date="2016-05" db="EMBL/GenBank/DDBJ databases">
        <title>Comparative genomics of biotechnologically important yeasts.</title>
        <authorList>
            <consortium name="DOE Joint Genome Institute"/>
            <person name="Riley R."/>
            <person name="Haridas S."/>
            <person name="Wolfe K.H."/>
            <person name="Lopes M.R."/>
            <person name="Hittinger C.T."/>
            <person name="Goker M."/>
            <person name="Salamov A."/>
            <person name="Wisecaver J."/>
            <person name="Long T.M."/>
            <person name="Aerts A.L."/>
            <person name="Barry K."/>
            <person name="Choi C."/>
            <person name="Clum A."/>
            <person name="Coughlan A.Y."/>
            <person name="Deshpande S."/>
            <person name="Douglass A.P."/>
            <person name="Hanson S.J."/>
            <person name="Klenk H.-P."/>
            <person name="Labutti K."/>
            <person name="Lapidus A."/>
            <person name="Lindquist E."/>
            <person name="Lipzen A."/>
            <person name="Meier-Kolthoff J.P."/>
            <person name="Ohm R.A."/>
            <person name="Otillar R.P."/>
            <person name="Pangilinan J."/>
            <person name="Peng Y."/>
            <person name="Rokas A."/>
            <person name="Rosa C.A."/>
            <person name="Scheuner C."/>
            <person name="Sibirny A.A."/>
            <person name="Slot J.C."/>
            <person name="Stielow J.B."/>
            <person name="Sun H."/>
            <person name="Kurtzman C.P."/>
            <person name="Blackwell M."/>
            <person name="Grigoriev I.V."/>
            <person name="Jeffries T.W."/>
        </authorList>
    </citation>
    <scope>NUCLEOTIDE SEQUENCE [LARGE SCALE GENOMIC DNA]</scope>
    <source>
        <strain evidence="2">NRRL Y-12698</strain>
    </source>
</reference>
<dbReference type="SUPFAM" id="SSF54637">
    <property type="entry name" value="Thioesterase/thiol ester dehydrase-isomerase"/>
    <property type="match status" value="1"/>
</dbReference>
<organism evidence="1 2">
    <name type="scientific">Babjeviella inositovora NRRL Y-12698</name>
    <dbReference type="NCBI Taxonomy" id="984486"/>
    <lineage>
        <taxon>Eukaryota</taxon>
        <taxon>Fungi</taxon>
        <taxon>Dikarya</taxon>
        <taxon>Ascomycota</taxon>
        <taxon>Saccharomycotina</taxon>
        <taxon>Pichiomycetes</taxon>
        <taxon>Serinales incertae sedis</taxon>
        <taxon>Babjeviella</taxon>
    </lineage>
</organism>
<keyword evidence="2" id="KW-1185">Reference proteome</keyword>
<evidence type="ECO:0008006" key="3">
    <source>
        <dbReference type="Google" id="ProtNLM"/>
    </source>
</evidence>
<dbReference type="OrthoDB" id="506431at2759"/>
<feature type="non-terminal residue" evidence="1">
    <location>
        <position position="1"/>
    </location>
</feature>
<feature type="non-terminal residue" evidence="1">
    <location>
        <position position="180"/>
    </location>
</feature>
<accession>A0A1E3QPW0</accession>
<dbReference type="InterPro" id="IPR029069">
    <property type="entry name" value="HotDog_dom_sf"/>
</dbReference>
<sequence length="180" mass="19658">KIESKLQTLPLVRKLSADPAYTAYRAWQGVDSNVLESSMVGGTLSVPGGFAVKPVIFINEKTCESVTVVHVGRRLCGYPFLVHGGILATILDEAFKKTAAVLRFDGDKAKVKTDKLTLSYKFPTLADQFIVVKANLAGDETGELTIKGVVENIRGRPLVKGELEFKSPALVAKISKKWYF</sequence>
<name>A0A1E3QPW0_9ASCO</name>
<dbReference type="PANTHER" id="PTHR47260">
    <property type="entry name" value="UPF0644 PROTEIN PB2B4.06"/>
    <property type="match status" value="1"/>
</dbReference>
<dbReference type="Gene3D" id="3.10.129.10">
    <property type="entry name" value="Hotdog Thioesterase"/>
    <property type="match status" value="1"/>
</dbReference>
<dbReference type="EMBL" id="KV454432">
    <property type="protein sequence ID" value="ODQ79504.1"/>
    <property type="molecule type" value="Genomic_DNA"/>
</dbReference>
<proteinExistence type="predicted"/>
<dbReference type="AlphaFoldDB" id="A0A1E3QPW0"/>
<evidence type="ECO:0000313" key="2">
    <source>
        <dbReference type="Proteomes" id="UP000094336"/>
    </source>
</evidence>
<evidence type="ECO:0000313" key="1">
    <source>
        <dbReference type="EMBL" id="ODQ79504.1"/>
    </source>
</evidence>
<dbReference type="STRING" id="984486.A0A1E3QPW0"/>
<dbReference type="RefSeq" id="XP_018984832.1">
    <property type="nucleotide sequence ID" value="XM_019131195.1"/>
</dbReference>
<dbReference type="Proteomes" id="UP000094336">
    <property type="component" value="Unassembled WGS sequence"/>
</dbReference>
<protein>
    <recommendedName>
        <fullName evidence="3">Thioesterase domain-containing protein</fullName>
    </recommendedName>
</protein>
<dbReference type="GeneID" id="30149048"/>